<sequence length="122" mass="13307">MTQSPPASSAYEILFAFTGKAGTVLEFKRLGLPADAPRACRYQWLWVGAGHRPWQALPLQFVSMSQGLRQERVFAEATLRFDEREAELTLRAGATLHLQACLPDAVPPGVEALVARCAALVA</sequence>
<dbReference type="Proteomes" id="UP001216674">
    <property type="component" value="Unassembled WGS sequence"/>
</dbReference>
<keyword evidence="2" id="KW-1185">Reference proteome</keyword>
<accession>A0ABT6AYV6</accession>
<organism evidence="1 2">
    <name type="scientific">Cupriavidus basilensis</name>
    <dbReference type="NCBI Taxonomy" id="68895"/>
    <lineage>
        <taxon>Bacteria</taxon>
        <taxon>Pseudomonadati</taxon>
        <taxon>Pseudomonadota</taxon>
        <taxon>Betaproteobacteria</taxon>
        <taxon>Burkholderiales</taxon>
        <taxon>Burkholderiaceae</taxon>
        <taxon>Cupriavidus</taxon>
    </lineage>
</organism>
<evidence type="ECO:0000313" key="1">
    <source>
        <dbReference type="EMBL" id="MDF3837799.1"/>
    </source>
</evidence>
<comment type="caution">
    <text evidence="1">The sequence shown here is derived from an EMBL/GenBank/DDBJ whole genome shotgun (WGS) entry which is preliminary data.</text>
</comment>
<protein>
    <submittedName>
        <fullName evidence="1">Uncharacterized protein</fullName>
    </submittedName>
</protein>
<reference evidence="1 2" key="1">
    <citation type="submission" date="2023-03" db="EMBL/GenBank/DDBJ databases">
        <title>Draft assemblies of triclosan tolerant bacteria isolated from returned activated sludge.</title>
        <authorList>
            <person name="Van Hamelsveld S."/>
        </authorList>
    </citation>
    <scope>NUCLEOTIDE SEQUENCE [LARGE SCALE GENOMIC DNA]</scope>
    <source>
        <strain evidence="1 2">GW210010_S58</strain>
    </source>
</reference>
<evidence type="ECO:0000313" key="2">
    <source>
        <dbReference type="Proteomes" id="UP001216674"/>
    </source>
</evidence>
<proteinExistence type="predicted"/>
<name>A0ABT6AYV6_9BURK</name>
<gene>
    <name evidence="1" type="ORF">P3W85_33420</name>
</gene>
<dbReference type="RefSeq" id="WP_017226256.1">
    <property type="nucleotide sequence ID" value="NZ_JARJLM010000536.1"/>
</dbReference>
<dbReference type="EMBL" id="JARJLM010000536">
    <property type="protein sequence ID" value="MDF3837799.1"/>
    <property type="molecule type" value="Genomic_DNA"/>
</dbReference>